<dbReference type="AlphaFoldDB" id="A0AAW0YPQ6"/>
<name>A0AAW0YPQ6_9TREE</name>
<gene>
    <name evidence="2" type="ORF">IAR55_004520</name>
</gene>
<protein>
    <submittedName>
        <fullName evidence="2">Uncharacterized protein</fullName>
    </submittedName>
</protein>
<dbReference type="RefSeq" id="XP_066802032.1">
    <property type="nucleotide sequence ID" value="XM_066947618.1"/>
</dbReference>
<organism evidence="2 3">
    <name type="scientific">Kwoniella newhampshirensis</name>
    <dbReference type="NCBI Taxonomy" id="1651941"/>
    <lineage>
        <taxon>Eukaryota</taxon>
        <taxon>Fungi</taxon>
        <taxon>Dikarya</taxon>
        <taxon>Basidiomycota</taxon>
        <taxon>Agaricomycotina</taxon>
        <taxon>Tremellomycetes</taxon>
        <taxon>Tremellales</taxon>
        <taxon>Cryptococcaceae</taxon>
        <taxon>Kwoniella</taxon>
    </lineage>
</organism>
<proteinExistence type="predicted"/>
<dbReference type="EMBL" id="JBCAWK010000008">
    <property type="protein sequence ID" value="KAK8850601.1"/>
    <property type="molecule type" value="Genomic_DNA"/>
</dbReference>
<evidence type="ECO:0000256" key="1">
    <source>
        <dbReference type="SAM" id="MobiDB-lite"/>
    </source>
</evidence>
<accession>A0AAW0YPQ6</accession>
<comment type="caution">
    <text evidence="2">The sequence shown here is derived from an EMBL/GenBank/DDBJ whole genome shotgun (WGS) entry which is preliminary data.</text>
</comment>
<feature type="compositionally biased region" description="Low complexity" evidence="1">
    <location>
        <begin position="12"/>
        <end position="47"/>
    </location>
</feature>
<dbReference type="GeneID" id="92181778"/>
<evidence type="ECO:0000313" key="2">
    <source>
        <dbReference type="EMBL" id="KAK8850601.1"/>
    </source>
</evidence>
<sequence>MTSLARPINVPTSRPSYSSSSTSFSSHGTSRSNSFGGTSPSSRTGTSPAGQHPCPHLSEFVQQIYKAWGHGHPVPTQQMEQRGRKW</sequence>
<dbReference type="Proteomes" id="UP001388673">
    <property type="component" value="Unassembled WGS sequence"/>
</dbReference>
<feature type="region of interest" description="Disordered" evidence="1">
    <location>
        <begin position="1"/>
        <end position="56"/>
    </location>
</feature>
<dbReference type="KEGG" id="kne:92181778"/>
<evidence type="ECO:0000313" key="3">
    <source>
        <dbReference type="Proteomes" id="UP001388673"/>
    </source>
</evidence>
<keyword evidence="3" id="KW-1185">Reference proteome</keyword>
<reference evidence="2 3" key="1">
    <citation type="journal article" date="2024" name="bioRxiv">
        <title>Comparative genomics of Cryptococcus and Kwoniella reveals pathogenesis evolution and contrasting karyotype dynamics via intercentromeric recombination or chromosome fusion.</title>
        <authorList>
            <person name="Coelho M.A."/>
            <person name="David-Palma M."/>
            <person name="Shea T."/>
            <person name="Bowers K."/>
            <person name="McGinley-Smith S."/>
            <person name="Mohammad A.W."/>
            <person name="Gnirke A."/>
            <person name="Yurkov A.M."/>
            <person name="Nowrousian M."/>
            <person name="Sun S."/>
            <person name="Cuomo C.A."/>
            <person name="Heitman J."/>
        </authorList>
    </citation>
    <scope>NUCLEOTIDE SEQUENCE [LARGE SCALE GENOMIC DNA]</scope>
    <source>
        <strain evidence="2 3">CBS 13917</strain>
    </source>
</reference>